<comment type="similarity">
    <text evidence="1">Belongs to the helicase family. UvrD subfamily.</text>
</comment>
<evidence type="ECO:0000259" key="13">
    <source>
        <dbReference type="PROSITE" id="PS51217"/>
    </source>
</evidence>
<proteinExistence type="inferred from homology"/>
<dbReference type="GO" id="GO:0005524">
    <property type="term" value="F:ATP binding"/>
    <property type="evidence" value="ECO:0007669"/>
    <property type="project" value="UniProtKB-UniRule"/>
</dbReference>
<dbReference type="PANTHER" id="PTHR11070">
    <property type="entry name" value="UVRD / RECB / PCRA DNA HELICASE FAMILY MEMBER"/>
    <property type="match status" value="1"/>
</dbReference>
<protein>
    <recommendedName>
        <fullName evidence="9">DNA 3'-5' helicase</fullName>
        <ecNumber evidence="9">5.6.2.4</ecNumber>
    </recommendedName>
</protein>
<dbReference type="GO" id="GO:0003677">
    <property type="term" value="F:DNA binding"/>
    <property type="evidence" value="ECO:0007669"/>
    <property type="project" value="UniProtKB-KW"/>
</dbReference>
<dbReference type="PROSITE" id="PS51198">
    <property type="entry name" value="UVRD_HELICASE_ATP_BIND"/>
    <property type="match status" value="1"/>
</dbReference>
<comment type="catalytic activity">
    <reaction evidence="10">
        <text>ATP + H2O = ADP + phosphate + H(+)</text>
        <dbReference type="Rhea" id="RHEA:13065"/>
        <dbReference type="ChEBI" id="CHEBI:15377"/>
        <dbReference type="ChEBI" id="CHEBI:15378"/>
        <dbReference type="ChEBI" id="CHEBI:30616"/>
        <dbReference type="ChEBI" id="CHEBI:43474"/>
        <dbReference type="ChEBI" id="CHEBI:456216"/>
        <dbReference type="EC" id="5.6.2.4"/>
    </reaction>
</comment>
<dbReference type="Pfam" id="PF00580">
    <property type="entry name" value="UvrD-helicase"/>
    <property type="match status" value="1"/>
</dbReference>
<dbReference type="AlphaFoldDB" id="A0A1B2I6C4"/>
<evidence type="ECO:0000256" key="10">
    <source>
        <dbReference type="ARBA" id="ARBA00048988"/>
    </source>
</evidence>
<keyword evidence="3 11" id="KW-0378">Hydrolase</keyword>
<dbReference type="SUPFAM" id="SSF52540">
    <property type="entry name" value="P-loop containing nucleoside triphosphate hydrolases"/>
    <property type="match status" value="1"/>
</dbReference>
<organism evidence="14 15">
    <name type="scientific">Cloacibacillus porcorum</name>
    <dbReference type="NCBI Taxonomy" id="1197717"/>
    <lineage>
        <taxon>Bacteria</taxon>
        <taxon>Thermotogati</taxon>
        <taxon>Synergistota</taxon>
        <taxon>Synergistia</taxon>
        <taxon>Synergistales</taxon>
        <taxon>Synergistaceae</taxon>
        <taxon>Cloacibacillus</taxon>
    </lineage>
</organism>
<dbReference type="Proteomes" id="UP000093044">
    <property type="component" value="Chromosome"/>
</dbReference>
<dbReference type="Gene3D" id="1.10.486.10">
    <property type="entry name" value="PCRA, domain 4"/>
    <property type="match status" value="1"/>
</dbReference>
<dbReference type="PROSITE" id="PS51217">
    <property type="entry name" value="UVRD_HELICASE_CTER"/>
    <property type="match status" value="1"/>
</dbReference>
<dbReference type="Gene3D" id="3.40.50.300">
    <property type="entry name" value="P-loop containing nucleotide triphosphate hydrolases"/>
    <property type="match status" value="2"/>
</dbReference>
<dbReference type="GO" id="GO:0043138">
    <property type="term" value="F:3'-5' DNA helicase activity"/>
    <property type="evidence" value="ECO:0007669"/>
    <property type="project" value="UniProtKB-EC"/>
</dbReference>
<keyword evidence="4 11" id="KW-0347">Helicase</keyword>
<dbReference type="RefSeq" id="WP_066745984.1">
    <property type="nucleotide sequence ID" value="NZ_CAUFKJ010000005.1"/>
</dbReference>
<evidence type="ECO:0000256" key="1">
    <source>
        <dbReference type="ARBA" id="ARBA00009922"/>
    </source>
</evidence>
<dbReference type="GO" id="GO:0005829">
    <property type="term" value="C:cytosol"/>
    <property type="evidence" value="ECO:0007669"/>
    <property type="project" value="TreeGrafter"/>
</dbReference>
<feature type="binding site" evidence="11">
    <location>
        <begin position="28"/>
        <end position="35"/>
    </location>
    <ligand>
        <name>ATP</name>
        <dbReference type="ChEBI" id="CHEBI:30616"/>
    </ligand>
</feature>
<dbReference type="EMBL" id="CP016757">
    <property type="protein sequence ID" value="ANZ45531.1"/>
    <property type="molecule type" value="Genomic_DNA"/>
</dbReference>
<keyword evidence="5 11" id="KW-0067">ATP-binding</keyword>
<dbReference type="GO" id="GO:0033202">
    <property type="term" value="C:DNA helicase complex"/>
    <property type="evidence" value="ECO:0007669"/>
    <property type="project" value="TreeGrafter"/>
</dbReference>
<evidence type="ECO:0000256" key="2">
    <source>
        <dbReference type="ARBA" id="ARBA00022741"/>
    </source>
</evidence>
<dbReference type="CDD" id="cd17932">
    <property type="entry name" value="DEXQc_UvrD"/>
    <property type="match status" value="1"/>
</dbReference>
<evidence type="ECO:0000256" key="5">
    <source>
        <dbReference type="ARBA" id="ARBA00022840"/>
    </source>
</evidence>
<dbReference type="InterPro" id="IPR014016">
    <property type="entry name" value="UvrD-like_ATP-bd"/>
</dbReference>
<keyword evidence="2 11" id="KW-0547">Nucleotide-binding</keyword>
<evidence type="ECO:0000256" key="3">
    <source>
        <dbReference type="ARBA" id="ARBA00022801"/>
    </source>
</evidence>
<evidence type="ECO:0000259" key="12">
    <source>
        <dbReference type="PROSITE" id="PS51198"/>
    </source>
</evidence>
<dbReference type="GO" id="GO:0016887">
    <property type="term" value="F:ATP hydrolysis activity"/>
    <property type="evidence" value="ECO:0007669"/>
    <property type="project" value="RHEA"/>
</dbReference>
<dbReference type="GO" id="GO:0000725">
    <property type="term" value="P:recombinational repair"/>
    <property type="evidence" value="ECO:0007669"/>
    <property type="project" value="TreeGrafter"/>
</dbReference>
<dbReference type="STRING" id="1197717.BED41_10885"/>
<dbReference type="EC" id="5.6.2.4" evidence="9"/>
<dbReference type="InterPro" id="IPR027417">
    <property type="entry name" value="P-loop_NTPase"/>
</dbReference>
<evidence type="ECO:0000313" key="14">
    <source>
        <dbReference type="EMBL" id="ANZ45531.1"/>
    </source>
</evidence>
<reference evidence="14" key="1">
    <citation type="submission" date="2016-08" db="EMBL/GenBank/DDBJ databases">
        <title>Complete genome of Cloacibacillus porcorum.</title>
        <authorList>
            <person name="Looft T."/>
            <person name="Bayles D.O."/>
            <person name="Alt D.P."/>
        </authorList>
    </citation>
    <scope>NUCLEOTIDE SEQUENCE [LARGE SCALE GENOMIC DNA]</scope>
    <source>
        <strain evidence="14">CL-84</strain>
    </source>
</reference>
<dbReference type="Gene3D" id="1.10.10.160">
    <property type="match status" value="1"/>
</dbReference>
<keyword evidence="7" id="KW-0413">Isomerase</keyword>
<evidence type="ECO:0000256" key="11">
    <source>
        <dbReference type="PROSITE-ProRule" id="PRU00560"/>
    </source>
</evidence>
<comment type="catalytic activity">
    <reaction evidence="8">
        <text>Couples ATP hydrolysis with the unwinding of duplex DNA by translocating in the 3'-5' direction.</text>
        <dbReference type="EC" id="5.6.2.4"/>
    </reaction>
</comment>
<dbReference type="InterPro" id="IPR013986">
    <property type="entry name" value="DExx_box_DNA_helicase_dom_sf"/>
</dbReference>
<dbReference type="PANTHER" id="PTHR11070:SF2">
    <property type="entry name" value="ATP-DEPENDENT DNA HELICASE SRS2"/>
    <property type="match status" value="1"/>
</dbReference>
<dbReference type="GeneID" id="83058352"/>
<dbReference type="KEGG" id="cpor:BED41_10885"/>
<dbReference type="CDD" id="cd18807">
    <property type="entry name" value="SF1_C_UvrD"/>
    <property type="match status" value="1"/>
</dbReference>
<evidence type="ECO:0000256" key="7">
    <source>
        <dbReference type="ARBA" id="ARBA00023235"/>
    </source>
</evidence>
<dbReference type="Pfam" id="PF13361">
    <property type="entry name" value="UvrD_C"/>
    <property type="match status" value="2"/>
</dbReference>
<feature type="domain" description="UvrD-like helicase C-terminal" evidence="13">
    <location>
        <begin position="285"/>
        <end position="553"/>
    </location>
</feature>
<evidence type="ECO:0000256" key="6">
    <source>
        <dbReference type="ARBA" id="ARBA00023125"/>
    </source>
</evidence>
<evidence type="ECO:0000256" key="9">
    <source>
        <dbReference type="ARBA" id="ARBA00034808"/>
    </source>
</evidence>
<evidence type="ECO:0000313" key="15">
    <source>
        <dbReference type="Proteomes" id="UP000093044"/>
    </source>
</evidence>
<evidence type="ECO:0000256" key="4">
    <source>
        <dbReference type="ARBA" id="ARBA00022806"/>
    </source>
</evidence>
<dbReference type="InterPro" id="IPR014017">
    <property type="entry name" value="DNA_helicase_UvrD-like_C"/>
</dbReference>
<accession>A0A1B2I6C4</accession>
<dbReference type="InterPro" id="IPR000212">
    <property type="entry name" value="DNA_helicase_UvrD/REP"/>
</dbReference>
<keyword evidence="15" id="KW-1185">Reference proteome</keyword>
<name>A0A1B2I6C4_9BACT</name>
<gene>
    <name evidence="14" type="ORF">BED41_10885</name>
</gene>
<sequence>MVCEMIESLNPRQREAVTYCDGPQVVLAGAGSGKTKVLTTKIAYLIQEQNIRPWRILALTFTNKAAREMKSRAEAILDGNLQGLEISTFHAYGLRFLHRYSEALQKLGHPYPFVIFDRGDTKAVVKRAMAELNIDPKKLEMSAALDMISQAKTKANPVSREPKISDRWRTLYDTYQKQLKMQGALDFDDLMVMPLHILATNREVLEHERSRLDWVLVDEYQDVNHPQYLLLRCLVDDGRKIMVVGDPDQSIYGWRGAEMAMILNFERDFKGSKMTILDQNYRSTGNILDGANGVIKNNDDRHPKDLWTAAERGRLINVRRSFKDSDEAEWIAKKIESLHDDGYAYGEMAILYRMNVLSRGMEQALLERSIPYRVIRGVAFYERAEVKDALSMLRLAVNPRDAISLARVANIPTRGLGKKSVELLGEAIAALESAGAEELWKSVLANGGGLKGKQGGGAKALASDMLAILANEDNIGEAVRTIIDSNGYEKYLRDEYPDDWEERVENVMEILSIVSPESDITQALTEIPLITDQDSPEGMEDSVNMLTLHAAKGLEFPVVFLIGLEEGIFPSARSVTGEGDIAEERRLCYVGMTRAREQLYISCASSRLLFGGIQRNPMSRFLGEIPKDVKEFTDDAQGGGYHADNRANGRRWRW</sequence>
<feature type="domain" description="UvrD-like helicase ATP-binding" evidence="12">
    <location>
        <begin position="7"/>
        <end position="284"/>
    </location>
</feature>
<evidence type="ECO:0000256" key="8">
    <source>
        <dbReference type="ARBA" id="ARBA00034617"/>
    </source>
</evidence>
<dbReference type="OrthoDB" id="9810135at2"/>
<keyword evidence="6" id="KW-0238">DNA-binding</keyword>